<organism evidence="1 2">
    <name type="scientific">Streptomyces nondiastaticus</name>
    <dbReference type="NCBI Taxonomy" id="3154512"/>
    <lineage>
        <taxon>Bacteria</taxon>
        <taxon>Bacillati</taxon>
        <taxon>Actinomycetota</taxon>
        <taxon>Actinomycetes</taxon>
        <taxon>Kitasatosporales</taxon>
        <taxon>Streptomycetaceae</taxon>
        <taxon>Streptomyces</taxon>
    </lineage>
</organism>
<proteinExistence type="predicted"/>
<name>A0ABW6U824_9ACTN</name>
<dbReference type="Pfam" id="PF19384">
    <property type="entry name" value="DUF5959"/>
    <property type="match status" value="1"/>
</dbReference>
<dbReference type="Proteomes" id="UP001602123">
    <property type="component" value="Unassembled WGS sequence"/>
</dbReference>
<protein>
    <submittedName>
        <fullName evidence="1">DUF5959 family protein</fullName>
    </submittedName>
</protein>
<dbReference type="EMBL" id="JBIAUT010000010">
    <property type="protein sequence ID" value="MFF4219462.1"/>
    <property type="molecule type" value="Genomic_DNA"/>
</dbReference>
<evidence type="ECO:0000313" key="2">
    <source>
        <dbReference type="Proteomes" id="UP001602123"/>
    </source>
</evidence>
<evidence type="ECO:0000313" key="1">
    <source>
        <dbReference type="EMBL" id="MFF4219462.1"/>
    </source>
</evidence>
<gene>
    <name evidence="1" type="ORF">ACFYZM_24740</name>
</gene>
<dbReference type="RefSeq" id="WP_364897887.1">
    <property type="nucleotide sequence ID" value="NZ_JBFAUC010000013.1"/>
</dbReference>
<sequence length="151" mass="17229">MVELISLSDGDNGFRVRVLGRRSPGILHLHDQLDAEVLITSSFVSGRLPMFLLPSDLEDWSRALDLLAAGQDICWRDDDHSPEIRIQPHNEEHETPAVHVEDLGSSCVSVFLPMHLEQGWIDEQRRLLGQVLKEWPSEVLQSSPGVYEWRR</sequence>
<keyword evidence="2" id="KW-1185">Reference proteome</keyword>
<accession>A0ABW6U824</accession>
<reference evidence="1 2" key="1">
    <citation type="submission" date="2024-10" db="EMBL/GenBank/DDBJ databases">
        <title>The Natural Products Discovery Center: Release of the First 8490 Sequenced Strains for Exploring Actinobacteria Biosynthetic Diversity.</title>
        <authorList>
            <person name="Kalkreuter E."/>
            <person name="Kautsar S.A."/>
            <person name="Yang D."/>
            <person name="Bader C.D."/>
            <person name="Teijaro C.N."/>
            <person name="Fluegel L."/>
            <person name="Davis C.M."/>
            <person name="Simpson J.R."/>
            <person name="Lauterbach L."/>
            <person name="Steele A.D."/>
            <person name="Gui C."/>
            <person name="Meng S."/>
            <person name="Li G."/>
            <person name="Viehrig K."/>
            <person name="Ye F."/>
            <person name="Su P."/>
            <person name="Kiefer A.F."/>
            <person name="Nichols A."/>
            <person name="Cepeda A.J."/>
            <person name="Yan W."/>
            <person name="Fan B."/>
            <person name="Jiang Y."/>
            <person name="Adhikari A."/>
            <person name="Zheng C.-J."/>
            <person name="Schuster L."/>
            <person name="Cowan T.M."/>
            <person name="Smanski M.J."/>
            <person name="Chevrette M.G."/>
            <person name="De Carvalho L.P.S."/>
            <person name="Shen B."/>
        </authorList>
    </citation>
    <scope>NUCLEOTIDE SEQUENCE [LARGE SCALE GENOMIC DNA]</scope>
    <source>
        <strain evidence="1 2">NPDC001650</strain>
    </source>
</reference>
<dbReference type="InterPro" id="IPR046003">
    <property type="entry name" value="DUF5959"/>
</dbReference>
<comment type="caution">
    <text evidence="1">The sequence shown here is derived from an EMBL/GenBank/DDBJ whole genome shotgun (WGS) entry which is preliminary data.</text>
</comment>